<keyword evidence="1" id="KW-0812">Transmembrane</keyword>
<protein>
    <submittedName>
        <fullName evidence="2">Uncharacterized protein</fullName>
    </submittedName>
</protein>
<evidence type="ECO:0000313" key="2">
    <source>
        <dbReference type="EMBL" id="TCT21471.1"/>
    </source>
</evidence>
<dbReference type="OrthoDB" id="7295923at2"/>
<accession>A0A4R3N0D9</accession>
<evidence type="ECO:0000313" key="3">
    <source>
        <dbReference type="Proteomes" id="UP000295717"/>
    </source>
</evidence>
<keyword evidence="1" id="KW-1133">Transmembrane helix</keyword>
<gene>
    <name evidence="2" type="ORF">EDC35_104329</name>
</gene>
<dbReference type="RefSeq" id="WP_132977058.1">
    <property type="nucleotide sequence ID" value="NZ_SMAO01000004.1"/>
</dbReference>
<dbReference type="EMBL" id="SMAO01000004">
    <property type="protein sequence ID" value="TCT21471.1"/>
    <property type="molecule type" value="Genomic_DNA"/>
</dbReference>
<comment type="caution">
    <text evidence="2">The sequence shown here is derived from an EMBL/GenBank/DDBJ whole genome shotgun (WGS) entry which is preliminary data.</text>
</comment>
<evidence type="ECO:0000256" key="1">
    <source>
        <dbReference type="SAM" id="Phobius"/>
    </source>
</evidence>
<dbReference type="AlphaFoldDB" id="A0A4R3N0D9"/>
<reference evidence="2 3" key="1">
    <citation type="submission" date="2019-03" db="EMBL/GenBank/DDBJ databases">
        <title>Genomic Encyclopedia of Type Strains, Phase IV (KMG-IV): sequencing the most valuable type-strain genomes for metagenomic binning, comparative biology and taxonomic classification.</title>
        <authorList>
            <person name="Goeker M."/>
        </authorList>
    </citation>
    <scope>NUCLEOTIDE SEQUENCE [LARGE SCALE GENOMIC DNA]</scope>
    <source>
        <strain evidence="2 3">DSM 13587</strain>
    </source>
</reference>
<organism evidence="2 3">
    <name type="scientific">Thiobaca trueperi</name>
    <dbReference type="NCBI Taxonomy" id="127458"/>
    <lineage>
        <taxon>Bacteria</taxon>
        <taxon>Pseudomonadati</taxon>
        <taxon>Pseudomonadota</taxon>
        <taxon>Gammaproteobacteria</taxon>
        <taxon>Chromatiales</taxon>
        <taxon>Chromatiaceae</taxon>
        <taxon>Thiobaca</taxon>
    </lineage>
</organism>
<keyword evidence="1" id="KW-0472">Membrane</keyword>
<name>A0A4R3N0D9_9GAMM</name>
<dbReference type="Proteomes" id="UP000295717">
    <property type="component" value="Unassembled WGS sequence"/>
</dbReference>
<proteinExistence type="predicted"/>
<sequence length="396" mass="44063">MIQLDKTPQSGARLRRLPLRRWRSLLPVMTSLALVALALWAGFNALPSSRTLHPVFSTRFESEASLGYWKHRSSLAFVFEAGLHPRQCGTVQIASEHQVLLAPYTSEKCRDALASARIVSVQPAGLRLLWSLMPNSDREAIATEGWDLTQQIARPFAEVLDSSYFKEHYRDELSRTVQDALRQTWMSPRIQVSWLDLVGALDPSYTERLVNDLWPIAVEKTKTGLMNTVSDLGSALLGQSAQTLPGAPPPGSLTGRIFQDLLADQRSQALLFETFLRVSSDPKVVSFANLFATEILLALMANPHLPALVDKVATDPLLLARWQGSRFDFDFLTQKLPRKLLRYRHPRDHNPLVAFLVRGILLGHDNYVVLLMTDEQAAVAAAQGISTGLPLQATTP</sequence>
<keyword evidence="3" id="KW-1185">Reference proteome</keyword>
<feature type="transmembrane region" description="Helical" evidence="1">
    <location>
        <begin position="25"/>
        <end position="43"/>
    </location>
</feature>